<gene>
    <name evidence="7" type="ORF">GCM10009759_11480</name>
</gene>
<comment type="subcellular location">
    <subcellularLocation>
        <location evidence="1">Cell membrane</location>
        <topology evidence="1">Peripheral membrane protein</topology>
    </subcellularLocation>
</comment>
<name>A0ABN2WC48_9ACTN</name>
<dbReference type="InterPro" id="IPR027417">
    <property type="entry name" value="P-loop_NTPase"/>
</dbReference>
<dbReference type="EMBL" id="BAAANS010000005">
    <property type="protein sequence ID" value="GAA2088965.1"/>
    <property type="molecule type" value="Genomic_DNA"/>
</dbReference>
<reference evidence="7 8" key="1">
    <citation type="journal article" date="2019" name="Int. J. Syst. Evol. Microbiol.">
        <title>The Global Catalogue of Microorganisms (GCM) 10K type strain sequencing project: providing services to taxonomists for standard genome sequencing and annotation.</title>
        <authorList>
            <consortium name="The Broad Institute Genomics Platform"/>
            <consortium name="The Broad Institute Genome Sequencing Center for Infectious Disease"/>
            <person name="Wu L."/>
            <person name="Ma J."/>
        </authorList>
    </citation>
    <scope>NUCLEOTIDE SEQUENCE [LARGE SCALE GENOMIC DNA]</scope>
    <source>
        <strain evidence="7 8">JCM 14559</strain>
    </source>
</reference>
<evidence type="ECO:0000256" key="5">
    <source>
        <dbReference type="ARBA" id="ARBA00023251"/>
    </source>
</evidence>
<protein>
    <recommendedName>
        <fullName evidence="6">ABC transporter domain-containing protein</fullName>
    </recommendedName>
</protein>
<organism evidence="7 8">
    <name type="scientific">Kitasatospora saccharophila</name>
    <dbReference type="NCBI Taxonomy" id="407973"/>
    <lineage>
        <taxon>Bacteria</taxon>
        <taxon>Bacillati</taxon>
        <taxon>Actinomycetota</taxon>
        <taxon>Actinomycetes</taxon>
        <taxon>Kitasatosporales</taxon>
        <taxon>Streptomycetaceae</taxon>
        <taxon>Kitasatospora</taxon>
    </lineage>
</organism>
<dbReference type="Gene3D" id="3.40.50.300">
    <property type="entry name" value="P-loop containing nucleotide triphosphate hydrolases"/>
    <property type="match status" value="1"/>
</dbReference>
<dbReference type="SUPFAM" id="SSF52540">
    <property type="entry name" value="P-loop containing nucleoside triphosphate hydrolases"/>
    <property type="match status" value="1"/>
</dbReference>
<comment type="caution">
    <text evidence="7">The sequence shown here is derived from an EMBL/GenBank/DDBJ whole genome shotgun (WGS) entry which is preliminary data.</text>
</comment>
<evidence type="ECO:0000256" key="2">
    <source>
        <dbReference type="ARBA" id="ARBA00022448"/>
    </source>
</evidence>
<evidence type="ECO:0000313" key="7">
    <source>
        <dbReference type="EMBL" id="GAA2088965.1"/>
    </source>
</evidence>
<keyword evidence="3" id="KW-0547">Nucleotide-binding</keyword>
<keyword evidence="5" id="KW-0046">Antibiotic resistance</keyword>
<dbReference type="PANTHER" id="PTHR42711:SF19">
    <property type="entry name" value="DOXORUBICIN RESISTANCE ATP-BINDING PROTEIN DRRA"/>
    <property type="match status" value="1"/>
</dbReference>
<feature type="domain" description="ABC transporter" evidence="6">
    <location>
        <begin position="27"/>
        <end position="65"/>
    </location>
</feature>
<evidence type="ECO:0000259" key="6">
    <source>
        <dbReference type="Pfam" id="PF00005"/>
    </source>
</evidence>
<evidence type="ECO:0000256" key="4">
    <source>
        <dbReference type="ARBA" id="ARBA00022840"/>
    </source>
</evidence>
<sequence>MTTEPAGARSAIRVEGHGKRFKHLTALDGVDFAVPPGTVFGLLGPDGAGKTTTVRILTTVIRPARSTPRSARPATCGPG</sequence>
<keyword evidence="2" id="KW-0813">Transport</keyword>
<keyword evidence="8" id="KW-1185">Reference proteome</keyword>
<dbReference type="Pfam" id="PF00005">
    <property type="entry name" value="ABC_tran"/>
    <property type="match status" value="1"/>
</dbReference>
<dbReference type="PANTHER" id="PTHR42711">
    <property type="entry name" value="ABC TRANSPORTER ATP-BINDING PROTEIN"/>
    <property type="match status" value="1"/>
</dbReference>
<proteinExistence type="predicted"/>
<dbReference type="Proteomes" id="UP001500897">
    <property type="component" value="Unassembled WGS sequence"/>
</dbReference>
<dbReference type="InterPro" id="IPR003439">
    <property type="entry name" value="ABC_transporter-like_ATP-bd"/>
</dbReference>
<dbReference type="InterPro" id="IPR050763">
    <property type="entry name" value="ABC_transporter_ATP-binding"/>
</dbReference>
<evidence type="ECO:0000313" key="8">
    <source>
        <dbReference type="Proteomes" id="UP001500897"/>
    </source>
</evidence>
<keyword evidence="4" id="KW-0067">ATP-binding</keyword>
<evidence type="ECO:0000256" key="3">
    <source>
        <dbReference type="ARBA" id="ARBA00022741"/>
    </source>
</evidence>
<accession>A0ABN2WC48</accession>
<evidence type="ECO:0000256" key="1">
    <source>
        <dbReference type="ARBA" id="ARBA00004202"/>
    </source>
</evidence>